<dbReference type="PANTHER" id="PTHR33217">
    <property type="entry name" value="TRANSPOSASE FOR INSERTION SEQUENCE ELEMENT IS1081"/>
    <property type="match status" value="1"/>
</dbReference>
<gene>
    <name evidence="8" type="ORF">ACFQGD_27460</name>
</gene>
<dbReference type="InterPro" id="IPR001207">
    <property type="entry name" value="Transposase_mutator"/>
</dbReference>
<dbReference type="Pfam" id="PF00872">
    <property type="entry name" value="Transposase_mut"/>
    <property type="match status" value="1"/>
</dbReference>
<accession>A0ABW2C678</accession>
<evidence type="ECO:0000256" key="4">
    <source>
        <dbReference type="ARBA" id="ARBA00023125"/>
    </source>
</evidence>
<comment type="similarity">
    <text evidence="2 6">Belongs to the transposase mutator family.</text>
</comment>
<name>A0ABW2C678_9PSEU</name>
<keyword evidence="4 6" id="KW-0238">DNA-binding</keyword>
<evidence type="ECO:0000256" key="3">
    <source>
        <dbReference type="ARBA" id="ARBA00022578"/>
    </source>
</evidence>
<dbReference type="NCBIfam" id="NF033543">
    <property type="entry name" value="transpos_IS256"/>
    <property type="match status" value="1"/>
</dbReference>
<keyword evidence="9" id="KW-1185">Reference proteome</keyword>
<evidence type="ECO:0000313" key="9">
    <source>
        <dbReference type="Proteomes" id="UP001596337"/>
    </source>
</evidence>
<organism evidence="8 9">
    <name type="scientific">Haloechinothrix salitolerans</name>
    <dbReference type="NCBI Taxonomy" id="926830"/>
    <lineage>
        <taxon>Bacteria</taxon>
        <taxon>Bacillati</taxon>
        <taxon>Actinomycetota</taxon>
        <taxon>Actinomycetes</taxon>
        <taxon>Pseudonocardiales</taxon>
        <taxon>Pseudonocardiaceae</taxon>
        <taxon>Haloechinothrix</taxon>
    </lineage>
</organism>
<keyword evidence="3 6" id="KW-0815">Transposition</keyword>
<feature type="region of interest" description="Disordered" evidence="7">
    <location>
        <begin position="1"/>
        <end position="20"/>
    </location>
</feature>
<protein>
    <recommendedName>
        <fullName evidence="6">Mutator family transposase</fullName>
    </recommendedName>
</protein>
<dbReference type="PROSITE" id="PS01007">
    <property type="entry name" value="TRANSPOSASE_MUTATOR"/>
    <property type="match status" value="1"/>
</dbReference>
<feature type="compositionally biased region" description="Basic and acidic residues" evidence="7">
    <location>
        <begin position="64"/>
        <end position="81"/>
    </location>
</feature>
<keyword evidence="6" id="KW-0814">Transposable element</keyword>
<keyword evidence="5 6" id="KW-0233">DNA recombination</keyword>
<proteinExistence type="inferred from homology"/>
<evidence type="ECO:0000256" key="5">
    <source>
        <dbReference type="ARBA" id="ARBA00023172"/>
    </source>
</evidence>
<dbReference type="PANTHER" id="PTHR33217:SF8">
    <property type="entry name" value="MUTATOR FAMILY TRANSPOSASE"/>
    <property type="match status" value="1"/>
</dbReference>
<evidence type="ECO:0000256" key="7">
    <source>
        <dbReference type="SAM" id="MobiDB-lite"/>
    </source>
</evidence>
<sequence length="431" mass="48169">MDSDAVNASKRVKNQGRRLSPEQAAAAAMVAQAREQGLELIGPDGLLKLFTKNVLETALNEEMSEHLGHEKNRADADRDTSNVRNGSRSKTVVSDAVGEVEIEVPRDRESTFDPQIVKKRQRRLGEVDEIVLSLYAKGMTTGEISAHFAEIYGASVSKETVSRITDAVLAEMHEWSSRPLDSTYVALFVDAIVVKVRDGQVANRPVYAVIGVTVDGCKDVLGLWMGTGGEGAKFWMSVLVDLKNRGIRDVFFLVCDGLKGLPDVVENVWPLTLVQTCLIHLLRNSFRLVSKKHWDALKRDLKPIYTAPNADAALTALDDLDEKWGKQYGAMIKLWRNAWEKFTPFLAYDVEIRKVLCSTNAIESLNARYRRAVRARGHFPTEQAAMKCLYLVTRSLDPSGAGRARWTMRWKPVINAMAITFSDRWPAAETY</sequence>
<evidence type="ECO:0000313" key="8">
    <source>
        <dbReference type="EMBL" id="MFC6870871.1"/>
    </source>
</evidence>
<dbReference type="RefSeq" id="WP_390183656.1">
    <property type="nucleotide sequence ID" value="NZ_JBHMBO010000041.1"/>
</dbReference>
<comment type="caution">
    <text evidence="8">The sequence shown here is derived from an EMBL/GenBank/DDBJ whole genome shotgun (WGS) entry which is preliminary data.</text>
</comment>
<evidence type="ECO:0000256" key="1">
    <source>
        <dbReference type="ARBA" id="ARBA00002190"/>
    </source>
</evidence>
<dbReference type="EMBL" id="JBHSXX010000001">
    <property type="protein sequence ID" value="MFC6870871.1"/>
    <property type="molecule type" value="Genomic_DNA"/>
</dbReference>
<reference evidence="9" key="1">
    <citation type="journal article" date="2019" name="Int. J. Syst. Evol. Microbiol.">
        <title>The Global Catalogue of Microorganisms (GCM) 10K type strain sequencing project: providing services to taxonomists for standard genome sequencing and annotation.</title>
        <authorList>
            <consortium name="The Broad Institute Genomics Platform"/>
            <consortium name="The Broad Institute Genome Sequencing Center for Infectious Disease"/>
            <person name="Wu L."/>
            <person name="Ma J."/>
        </authorList>
    </citation>
    <scope>NUCLEOTIDE SEQUENCE [LARGE SCALE GENOMIC DNA]</scope>
    <source>
        <strain evidence="9">KCTC 32255</strain>
    </source>
</reference>
<dbReference type="Proteomes" id="UP001596337">
    <property type="component" value="Unassembled WGS sequence"/>
</dbReference>
<evidence type="ECO:0000256" key="2">
    <source>
        <dbReference type="ARBA" id="ARBA00010961"/>
    </source>
</evidence>
<feature type="region of interest" description="Disordered" evidence="7">
    <location>
        <begin position="64"/>
        <end position="90"/>
    </location>
</feature>
<evidence type="ECO:0000256" key="6">
    <source>
        <dbReference type="RuleBase" id="RU365089"/>
    </source>
</evidence>
<comment type="function">
    <text evidence="1 6">Required for the transposition of the insertion element.</text>
</comment>